<protein>
    <submittedName>
        <fullName evidence="1">Uncharacterized protein</fullName>
    </submittedName>
</protein>
<organism evidence="1 2">
    <name type="scientific">Parasedimentitalea psychrophila</name>
    <dbReference type="NCBI Taxonomy" id="2997337"/>
    <lineage>
        <taxon>Bacteria</taxon>
        <taxon>Pseudomonadati</taxon>
        <taxon>Pseudomonadota</taxon>
        <taxon>Alphaproteobacteria</taxon>
        <taxon>Rhodobacterales</taxon>
        <taxon>Paracoccaceae</taxon>
        <taxon>Parasedimentitalea</taxon>
    </lineage>
</organism>
<dbReference type="KEGG" id="ppso:QPJ95_11740"/>
<dbReference type="RefSeq" id="WP_270920479.1">
    <property type="nucleotide sequence ID" value="NZ_CP127247.1"/>
</dbReference>
<name>A0A9Y2L3M6_9RHOB</name>
<proteinExistence type="predicted"/>
<gene>
    <name evidence="1" type="ORF">QPJ95_11740</name>
</gene>
<keyword evidence="2" id="KW-1185">Reference proteome</keyword>
<dbReference type="EMBL" id="CP127247">
    <property type="protein sequence ID" value="WIY27518.1"/>
    <property type="molecule type" value="Genomic_DNA"/>
</dbReference>
<sequence length="225" mass="25454">MMGIEGLDISGKVSPVAITAARTGKRQIGVLQLIEWAFQREHASVEFDEITRETGARPGVDTIWHLMESKRLGCRVDGGGRSDPHHDAEIVASALAVLPEVYGGRRMALQIAELARAGQRPNWMIGAKHRCVPREWKQNQHGWHSATEQCGFVEMLRRGRIQRVEMRCCPVTYIDTARDVAAARRCYLDWFGALLELRHVFQIHCHMTSHVVTNSMPPRAPWKEV</sequence>
<evidence type="ECO:0000313" key="1">
    <source>
        <dbReference type="EMBL" id="WIY27518.1"/>
    </source>
</evidence>
<dbReference type="Proteomes" id="UP001238334">
    <property type="component" value="Chromosome"/>
</dbReference>
<reference evidence="1 2" key="1">
    <citation type="submission" date="2023-06" db="EMBL/GenBank/DDBJ databases">
        <title>Parasedimentitalea psychrophila sp. nov., a psychrophilic bacterium isolated from deep-sea sediment.</title>
        <authorList>
            <person name="Li A."/>
        </authorList>
    </citation>
    <scope>NUCLEOTIDE SEQUENCE [LARGE SCALE GENOMIC DNA]</scope>
    <source>
        <strain evidence="1 2">QS115</strain>
    </source>
</reference>
<evidence type="ECO:0000313" key="2">
    <source>
        <dbReference type="Proteomes" id="UP001238334"/>
    </source>
</evidence>
<dbReference type="AlphaFoldDB" id="A0A9Y2L3M6"/>
<accession>A0A9Y2L3M6</accession>